<sequence>ALVDQARMITNVTGELESAMAQGEVVAVEAWNDSYNNLIWDEQFTDPVEYMQPKDQKIFSWVCGFALSSTAGGEAPIEKAYALIDAGLSIGAAQFLIEDWGYAPSNADGFGVASEEALELIIVDTSDVDAWLANTIFQETMPNLDKIVEEWELIRAKVD</sequence>
<organism evidence="1">
    <name type="scientific">marine metagenome</name>
    <dbReference type="NCBI Taxonomy" id="408172"/>
    <lineage>
        <taxon>unclassified sequences</taxon>
        <taxon>metagenomes</taxon>
        <taxon>ecological metagenomes</taxon>
    </lineage>
</organism>
<evidence type="ECO:0000313" key="1">
    <source>
        <dbReference type="EMBL" id="SVE05534.1"/>
    </source>
</evidence>
<gene>
    <name evidence="1" type="ORF">METZ01_LOCUS458388</name>
</gene>
<feature type="non-terminal residue" evidence="1">
    <location>
        <position position="1"/>
    </location>
</feature>
<dbReference type="SUPFAM" id="SSF53850">
    <property type="entry name" value="Periplasmic binding protein-like II"/>
    <property type="match status" value="1"/>
</dbReference>
<name>A0A383ACX0_9ZZZZ</name>
<dbReference type="AlphaFoldDB" id="A0A383ACX0"/>
<proteinExistence type="predicted"/>
<evidence type="ECO:0008006" key="2">
    <source>
        <dbReference type="Google" id="ProtNLM"/>
    </source>
</evidence>
<accession>A0A383ACX0</accession>
<protein>
    <recommendedName>
        <fullName evidence="2">ABC transporter substrate-binding protein</fullName>
    </recommendedName>
</protein>
<dbReference type="Gene3D" id="3.40.190.10">
    <property type="entry name" value="Periplasmic binding protein-like II"/>
    <property type="match status" value="2"/>
</dbReference>
<reference evidence="1" key="1">
    <citation type="submission" date="2018-05" db="EMBL/GenBank/DDBJ databases">
        <authorList>
            <person name="Lanie J.A."/>
            <person name="Ng W.-L."/>
            <person name="Kazmierczak K.M."/>
            <person name="Andrzejewski T.M."/>
            <person name="Davidsen T.M."/>
            <person name="Wayne K.J."/>
            <person name="Tettelin H."/>
            <person name="Glass J.I."/>
            <person name="Rusch D."/>
            <person name="Podicherti R."/>
            <person name="Tsui H.-C.T."/>
            <person name="Winkler M.E."/>
        </authorList>
    </citation>
    <scope>NUCLEOTIDE SEQUENCE</scope>
</reference>
<dbReference type="EMBL" id="UINC01191076">
    <property type="protein sequence ID" value="SVE05534.1"/>
    <property type="molecule type" value="Genomic_DNA"/>
</dbReference>